<organism evidence="1 2">
    <name type="scientific">Actinobaculum suis</name>
    <dbReference type="NCBI Taxonomy" id="1657"/>
    <lineage>
        <taxon>Bacteria</taxon>
        <taxon>Bacillati</taxon>
        <taxon>Actinomycetota</taxon>
        <taxon>Actinomycetes</taxon>
        <taxon>Actinomycetales</taxon>
        <taxon>Actinomycetaceae</taxon>
        <taxon>Actinobaculum</taxon>
    </lineage>
</organism>
<evidence type="ECO:0000313" key="1">
    <source>
        <dbReference type="EMBL" id="SDE36780.1"/>
    </source>
</evidence>
<reference evidence="2" key="1">
    <citation type="submission" date="2016-10" db="EMBL/GenBank/DDBJ databases">
        <authorList>
            <person name="Varghese N."/>
        </authorList>
    </citation>
    <scope>NUCLEOTIDE SEQUENCE [LARGE SCALE GENOMIC DNA]</scope>
    <source>
        <strain evidence="2">DSM 20639</strain>
    </source>
</reference>
<dbReference type="EMBL" id="FNAU01000007">
    <property type="protein sequence ID" value="SDE36780.1"/>
    <property type="molecule type" value="Genomic_DNA"/>
</dbReference>
<gene>
    <name evidence="1" type="ORF">SAMN05421878_10749</name>
</gene>
<accession>A0A1G7CDI6</accession>
<protein>
    <submittedName>
        <fullName evidence="1">Uncharacterized protein</fullName>
    </submittedName>
</protein>
<dbReference type="AlphaFoldDB" id="A0A1G7CDI6"/>
<dbReference type="Proteomes" id="UP000182744">
    <property type="component" value="Unassembled WGS sequence"/>
</dbReference>
<evidence type="ECO:0000313" key="2">
    <source>
        <dbReference type="Proteomes" id="UP000182744"/>
    </source>
</evidence>
<sequence length="49" mass="5549">MGEPWHTCPYNAFLYPQLWIASVAGGFKMAHVVLLAQLLREAFEENEGI</sequence>
<proteinExistence type="predicted"/>
<name>A0A1G7CDI6_9ACTO</name>
<keyword evidence="2" id="KW-1185">Reference proteome</keyword>